<dbReference type="InterPro" id="IPR007047">
    <property type="entry name" value="Flp_Fap"/>
</dbReference>
<evidence type="ECO:0000313" key="2">
    <source>
        <dbReference type="EMBL" id="QFI70980.1"/>
    </source>
</evidence>
<sequence>MKLKCLLAEFAADESGATAIEYGLIAAAIALAIIEVIYALGTNLVAKLQALATALK</sequence>
<accession>A0A5P6NY62</accession>
<keyword evidence="1" id="KW-0472">Membrane</keyword>
<evidence type="ECO:0000256" key="1">
    <source>
        <dbReference type="SAM" id="Phobius"/>
    </source>
</evidence>
<reference evidence="3" key="1">
    <citation type="submission" date="2019-10" db="EMBL/GenBank/DDBJ databases">
        <title>Complete Genome Sequence of Bradyrhizobium betae type strain PL7HG1T.</title>
        <authorList>
            <person name="Bromfield E.S.P."/>
            <person name="Cloutier S."/>
        </authorList>
    </citation>
    <scope>NUCLEOTIDE SEQUENCE [LARGE SCALE GENOMIC DNA]</scope>
    <source>
        <strain evidence="3">PL7HG1</strain>
    </source>
</reference>
<dbReference type="Pfam" id="PF04964">
    <property type="entry name" value="Flp_Fap"/>
    <property type="match status" value="1"/>
</dbReference>
<proteinExistence type="predicted"/>
<keyword evidence="1" id="KW-1133">Transmembrane helix</keyword>
<dbReference type="Proteomes" id="UP000325641">
    <property type="component" value="Chromosome"/>
</dbReference>
<dbReference type="EMBL" id="CP044543">
    <property type="protein sequence ID" value="QFI70980.1"/>
    <property type="molecule type" value="Genomic_DNA"/>
</dbReference>
<dbReference type="AlphaFoldDB" id="A0A5P6NY62"/>
<keyword evidence="1" id="KW-0812">Transmembrane</keyword>
<dbReference type="KEGG" id="bbet:F8237_00490"/>
<organism evidence="2 3">
    <name type="scientific">Bradyrhizobium betae</name>
    <dbReference type="NCBI Taxonomy" id="244734"/>
    <lineage>
        <taxon>Bacteria</taxon>
        <taxon>Pseudomonadati</taxon>
        <taxon>Pseudomonadota</taxon>
        <taxon>Alphaproteobacteria</taxon>
        <taxon>Hyphomicrobiales</taxon>
        <taxon>Nitrobacteraceae</taxon>
        <taxon>Bradyrhizobium</taxon>
    </lineage>
</organism>
<feature type="transmembrane region" description="Helical" evidence="1">
    <location>
        <begin position="20"/>
        <end position="40"/>
    </location>
</feature>
<gene>
    <name evidence="2" type="ORF">F8237_00490</name>
</gene>
<name>A0A5P6NY62_9BRAD</name>
<protein>
    <submittedName>
        <fullName evidence="2">Flp family type IVb pilin</fullName>
    </submittedName>
</protein>
<evidence type="ECO:0000313" key="3">
    <source>
        <dbReference type="Proteomes" id="UP000325641"/>
    </source>
</evidence>